<evidence type="ECO:0000313" key="2">
    <source>
        <dbReference type="EMBL" id="CAG8491561.1"/>
    </source>
</evidence>
<keyword evidence="1" id="KW-1133">Transmembrane helix</keyword>
<dbReference type="InterPro" id="IPR011009">
    <property type="entry name" value="Kinase-like_dom_sf"/>
</dbReference>
<protein>
    <submittedName>
        <fullName evidence="2">9633_t:CDS:1</fullName>
    </submittedName>
</protein>
<dbReference type="Proteomes" id="UP000789572">
    <property type="component" value="Unassembled WGS sequence"/>
</dbReference>
<comment type="caution">
    <text evidence="2">The sequence shown here is derived from an EMBL/GenBank/DDBJ whole genome shotgun (WGS) entry which is preliminary data.</text>
</comment>
<evidence type="ECO:0000313" key="3">
    <source>
        <dbReference type="Proteomes" id="UP000789572"/>
    </source>
</evidence>
<proteinExistence type="predicted"/>
<keyword evidence="1" id="KW-0472">Membrane</keyword>
<feature type="transmembrane region" description="Helical" evidence="1">
    <location>
        <begin position="302"/>
        <end position="327"/>
    </location>
</feature>
<evidence type="ECO:0000256" key="1">
    <source>
        <dbReference type="SAM" id="Phobius"/>
    </source>
</evidence>
<accession>A0A9N8ZD27</accession>
<dbReference type="SUPFAM" id="SSF56112">
    <property type="entry name" value="Protein kinase-like (PK-like)"/>
    <property type="match status" value="1"/>
</dbReference>
<name>A0A9N8ZD27_9GLOM</name>
<dbReference type="AlphaFoldDB" id="A0A9N8ZD27"/>
<keyword evidence="1" id="KW-0812">Transmembrane</keyword>
<organism evidence="2 3">
    <name type="scientific">Paraglomus occultum</name>
    <dbReference type="NCBI Taxonomy" id="144539"/>
    <lineage>
        <taxon>Eukaryota</taxon>
        <taxon>Fungi</taxon>
        <taxon>Fungi incertae sedis</taxon>
        <taxon>Mucoromycota</taxon>
        <taxon>Glomeromycotina</taxon>
        <taxon>Glomeromycetes</taxon>
        <taxon>Paraglomerales</taxon>
        <taxon>Paraglomeraceae</taxon>
        <taxon>Paraglomus</taxon>
    </lineage>
</organism>
<reference evidence="2" key="1">
    <citation type="submission" date="2021-06" db="EMBL/GenBank/DDBJ databases">
        <authorList>
            <person name="Kallberg Y."/>
            <person name="Tangrot J."/>
            <person name="Rosling A."/>
        </authorList>
    </citation>
    <scope>NUCLEOTIDE SEQUENCE</scope>
    <source>
        <strain evidence="2">IA702</strain>
    </source>
</reference>
<keyword evidence="3" id="KW-1185">Reference proteome</keyword>
<gene>
    <name evidence="2" type="ORF">POCULU_LOCUS2102</name>
</gene>
<dbReference type="EMBL" id="CAJVPJ010000182">
    <property type="protein sequence ID" value="CAG8491561.1"/>
    <property type="molecule type" value="Genomic_DNA"/>
</dbReference>
<dbReference type="OrthoDB" id="2443690at2759"/>
<dbReference type="Gene3D" id="1.10.510.10">
    <property type="entry name" value="Transferase(Phosphotransferase) domain 1"/>
    <property type="match status" value="1"/>
</dbReference>
<sequence>MPSWLEKMKKQYYMLVSETDQTARPLYWRIVDASDRSVVPDILHEEDFLELNAMFSSALNLGNQESNWTVLDPPAERCLQSLSNLNSNQLCEVAKIVKPEGTRGAILRLQKISDNIKEEAFEPGLFGDDNVDDNTPCPCPVQETDYMNPDVQYILDLLRFTFEMLEKGIPQRKNSERDIDVFIKTHIFSCFDGVLDRHFGDMVSRASRRRRVEAVDAPNKAEGFHVDWLFTKHDLAKDVPWGHEFSLCERAGSKVENDKKVDLHTLRVQKTLRDMHSALFEAIATAGGGALSRSVLHACTKLLMPGFISSWFFIRVMLVIYVGAGFYSSTKLADSQYGFRMIIMEYVEGRPLSSLQPPEIMNMSRKDRNNIYNDVLQAITVLHKTNTVFGDLRTPNILLVETSSGVPSESTISAILVDFEWCGIDQKGRYPLSMSRTVPWPSGAEPGALLRTDHDNYWLGYLKRQLNVQPR</sequence>